<reference evidence="2 3" key="1">
    <citation type="submission" date="2020-02" db="EMBL/GenBank/DDBJ databases">
        <title>Draft genome sequence of Haematococcus lacustris strain NIES-144.</title>
        <authorList>
            <person name="Morimoto D."/>
            <person name="Nakagawa S."/>
            <person name="Yoshida T."/>
            <person name="Sawayama S."/>
        </authorList>
    </citation>
    <scope>NUCLEOTIDE SEQUENCE [LARGE SCALE GENOMIC DNA]</scope>
    <source>
        <strain evidence="2 3">NIES-144</strain>
    </source>
</reference>
<proteinExistence type="predicted"/>
<organism evidence="2 3">
    <name type="scientific">Haematococcus lacustris</name>
    <name type="common">Green alga</name>
    <name type="synonym">Haematococcus pluvialis</name>
    <dbReference type="NCBI Taxonomy" id="44745"/>
    <lineage>
        <taxon>Eukaryota</taxon>
        <taxon>Viridiplantae</taxon>
        <taxon>Chlorophyta</taxon>
        <taxon>core chlorophytes</taxon>
        <taxon>Chlorophyceae</taxon>
        <taxon>CS clade</taxon>
        <taxon>Chlamydomonadales</taxon>
        <taxon>Haematococcaceae</taxon>
        <taxon>Haematococcus</taxon>
    </lineage>
</organism>
<evidence type="ECO:0000313" key="2">
    <source>
        <dbReference type="EMBL" id="GFH33277.1"/>
    </source>
</evidence>
<feature type="region of interest" description="Disordered" evidence="1">
    <location>
        <begin position="1"/>
        <end position="20"/>
    </location>
</feature>
<feature type="non-terminal residue" evidence="2">
    <location>
        <position position="1"/>
    </location>
</feature>
<feature type="non-terminal residue" evidence="2">
    <location>
        <position position="53"/>
    </location>
</feature>
<protein>
    <submittedName>
        <fullName evidence="2">Uncharacterized protein</fullName>
    </submittedName>
</protein>
<sequence length="53" mass="5827">GQQQQRASQPQATNTQYSDAGIVLGAEEMVQLMSEELAPTRRPVPPMSKKVGW</sequence>
<evidence type="ECO:0000256" key="1">
    <source>
        <dbReference type="SAM" id="MobiDB-lite"/>
    </source>
</evidence>
<gene>
    <name evidence="2" type="ORF">HaLaN_32624</name>
</gene>
<name>A0A6A0AND3_HAELA</name>
<keyword evidence="3" id="KW-1185">Reference proteome</keyword>
<dbReference type="AlphaFoldDB" id="A0A6A0AND3"/>
<dbReference type="EMBL" id="BLLF01008174">
    <property type="protein sequence ID" value="GFH33277.1"/>
    <property type="molecule type" value="Genomic_DNA"/>
</dbReference>
<dbReference type="Proteomes" id="UP000485058">
    <property type="component" value="Unassembled WGS sequence"/>
</dbReference>
<evidence type="ECO:0000313" key="3">
    <source>
        <dbReference type="Proteomes" id="UP000485058"/>
    </source>
</evidence>
<comment type="caution">
    <text evidence="2">The sequence shown here is derived from an EMBL/GenBank/DDBJ whole genome shotgun (WGS) entry which is preliminary data.</text>
</comment>
<feature type="compositionally biased region" description="Low complexity" evidence="1">
    <location>
        <begin position="1"/>
        <end position="11"/>
    </location>
</feature>
<accession>A0A6A0AND3</accession>